<keyword evidence="3" id="KW-1133">Transmembrane helix</keyword>
<name>A0ABS4W108_9PSEU</name>
<evidence type="ECO:0000256" key="2">
    <source>
        <dbReference type="ARBA" id="ARBA00023136"/>
    </source>
</evidence>
<accession>A0ABS4W108</accession>
<sequence>MSALGTIAAAPAKAGRAIGGRGGGLDRWLARGHRRTVTTVVLAVLLVVVLTVGTVVFLDLQRQRETERARTDGLRAAADLTSSLLSYDYRTLDDDLARADTVTTGDFARQYRDLAAQLIRPNAGEQQVVTKAEVAGSSVVTATPDGLVALLYINQSTTGRQQDVPRIDRSRARVTLAFTEGKWLISDLVPV</sequence>
<evidence type="ECO:0000313" key="4">
    <source>
        <dbReference type="EMBL" id="MBP2369884.1"/>
    </source>
</evidence>
<dbReference type="EMBL" id="JAGINU010000001">
    <property type="protein sequence ID" value="MBP2369884.1"/>
    <property type="molecule type" value="Genomic_DNA"/>
</dbReference>
<gene>
    <name evidence="4" type="ORF">JOF36_005580</name>
</gene>
<feature type="transmembrane region" description="Helical" evidence="3">
    <location>
        <begin position="38"/>
        <end position="60"/>
    </location>
</feature>
<keyword evidence="5" id="KW-1185">Reference proteome</keyword>
<dbReference type="RefSeq" id="WP_210032590.1">
    <property type="nucleotide sequence ID" value="NZ_JAGINU010000001.1"/>
</dbReference>
<evidence type="ECO:0000256" key="3">
    <source>
        <dbReference type="SAM" id="Phobius"/>
    </source>
</evidence>
<proteinExistence type="predicted"/>
<protein>
    <submittedName>
        <fullName evidence="4">Mce-associated membrane protein</fullName>
    </submittedName>
</protein>
<reference evidence="4 5" key="1">
    <citation type="submission" date="2021-03" db="EMBL/GenBank/DDBJ databases">
        <title>Sequencing the genomes of 1000 actinobacteria strains.</title>
        <authorList>
            <person name="Klenk H.-P."/>
        </authorList>
    </citation>
    <scope>NUCLEOTIDE SEQUENCE [LARGE SCALE GENOMIC DNA]</scope>
    <source>
        <strain evidence="4 5">DSM 45256</strain>
    </source>
</reference>
<evidence type="ECO:0000256" key="1">
    <source>
        <dbReference type="ARBA" id="ARBA00004370"/>
    </source>
</evidence>
<dbReference type="PANTHER" id="PTHR37042:SF4">
    <property type="entry name" value="OUTER MEMBRANE PROTEIN RV1973"/>
    <property type="match status" value="1"/>
</dbReference>
<comment type="subcellular location">
    <subcellularLocation>
        <location evidence="1">Membrane</location>
    </subcellularLocation>
</comment>
<keyword evidence="2 3" id="KW-0472">Membrane</keyword>
<keyword evidence="3" id="KW-0812">Transmembrane</keyword>
<dbReference type="Proteomes" id="UP001519295">
    <property type="component" value="Unassembled WGS sequence"/>
</dbReference>
<evidence type="ECO:0000313" key="5">
    <source>
        <dbReference type="Proteomes" id="UP001519295"/>
    </source>
</evidence>
<comment type="caution">
    <text evidence="4">The sequence shown here is derived from an EMBL/GenBank/DDBJ whole genome shotgun (WGS) entry which is preliminary data.</text>
</comment>
<dbReference type="PANTHER" id="PTHR37042">
    <property type="entry name" value="OUTER MEMBRANE PROTEIN RV1973"/>
    <property type="match status" value="1"/>
</dbReference>
<organism evidence="4 5">
    <name type="scientific">Pseudonocardia parietis</name>
    <dbReference type="NCBI Taxonomy" id="570936"/>
    <lineage>
        <taxon>Bacteria</taxon>
        <taxon>Bacillati</taxon>
        <taxon>Actinomycetota</taxon>
        <taxon>Actinomycetes</taxon>
        <taxon>Pseudonocardiales</taxon>
        <taxon>Pseudonocardiaceae</taxon>
        <taxon>Pseudonocardia</taxon>
    </lineage>
</organism>